<gene>
    <name evidence="1" type="primary">64</name>
    <name evidence="1" type="ORF">SEA_LILBIB_64</name>
</gene>
<name>A0AAU8GNR0_9VIRU</name>
<dbReference type="Pfam" id="PF24213">
    <property type="entry name" value="DUF7434"/>
    <property type="match status" value="1"/>
</dbReference>
<protein>
    <recommendedName>
        <fullName evidence="2">RDF protein</fullName>
    </recommendedName>
</protein>
<dbReference type="InterPro" id="IPR055857">
    <property type="entry name" value="DUF7434"/>
</dbReference>
<evidence type="ECO:0008006" key="2">
    <source>
        <dbReference type="Google" id="ProtNLM"/>
    </source>
</evidence>
<evidence type="ECO:0000313" key="1">
    <source>
        <dbReference type="EMBL" id="XCH42701.1"/>
    </source>
</evidence>
<dbReference type="EMBL" id="PP750957">
    <property type="protein sequence ID" value="XCH42701.1"/>
    <property type="molecule type" value="Genomic_DNA"/>
</dbReference>
<proteinExistence type="predicted"/>
<accession>A0AAU8GNR0</accession>
<sequence>MNRLAMAALGGLSLAGALVFGISTGIARVIAVEDTTEEVPDSLDLAVD</sequence>
<organism evidence="1">
    <name type="scientific">Mycobacterium phage LilBib</name>
    <dbReference type="NCBI Taxonomy" id="3136622"/>
    <lineage>
        <taxon>Viruses</taxon>
    </lineage>
</organism>
<reference evidence="1" key="1">
    <citation type="submission" date="2024-04" db="EMBL/GenBank/DDBJ databases">
        <authorList>
            <person name="Hoffpauir A."/>
            <person name="Koss R."/>
            <person name="Kumar R."/>
            <person name="Plichta A."/>
            <person name="Rodrigues L."/>
            <person name="Hutchison K.W."/>
            <person name="Molloy S.D."/>
            <person name="Viland M.D."/>
            <person name="Lewis C.M."/>
            <person name="Garlena R.A."/>
            <person name="Russell D.A."/>
            <person name="Jacobs-Sera D."/>
            <person name="Hatfull G.F."/>
        </authorList>
    </citation>
    <scope>NUCLEOTIDE SEQUENCE</scope>
</reference>